<dbReference type="EMBL" id="GL573679">
    <property type="protein sequence ID" value="ELR08580.1"/>
    <property type="molecule type" value="Genomic_DNA"/>
</dbReference>
<proteinExistence type="predicted"/>
<dbReference type="AlphaFoldDB" id="L8G5S0"/>
<reference evidence="3" key="1">
    <citation type="submission" date="2010-09" db="EMBL/GenBank/DDBJ databases">
        <title>The genome sequence of Geomyces destructans 20631-21.</title>
        <authorList>
            <consortium name="The Broad Institute Genome Sequencing Platform"/>
            <person name="Cuomo C.A."/>
            <person name="Blehert D.S."/>
            <person name="Lorch J.M."/>
            <person name="Young S.K."/>
            <person name="Zeng Q."/>
            <person name="Gargeya S."/>
            <person name="Fitzgerald M."/>
            <person name="Haas B."/>
            <person name="Abouelleil A."/>
            <person name="Alvarado L."/>
            <person name="Arachchi H.M."/>
            <person name="Berlin A."/>
            <person name="Brown A."/>
            <person name="Chapman S.B."/>
            <person name="Chen Z."/>
            <person name="Dunbar C."/>
            <person name="Freedman E."/>
            <person name="Gearin G."/>
            <person name="Gellesch M."/>
            <person name="Goldberg J."/>
            <person name="Griggs A."/>
            <person name="Gujja S."/>
            <person name="Heiman D."/>
            <person name="Howarth C."/>
            <person name="Larson L."/>
            <person name="Lui A."/>
            <person name="MacDonald P.J.P."/>
            <person name="Montmayeur A."/>
            <person name="Murphy C."/>
            <person name="Neiman D."/>
            <person name="Pearson M."/>
            <person name="Priest M."/>
            <person name="Roberts A."/>
            <person name="Saif S."/>
            <person name="Shea T."/>
            <person name="Shenoy N."/>
            <person name="Sisk P."/>
            <person name="Stolte C."/>
            <person name="Sykes S."/>
            <person name="Wortman J."/>
            <person name="Nusbaum C."/>
            <person name="Birren B."/>
        </authorList>
    </citation>
    <scope>NUCLEOTIDE SEQUENCE [LARGE SCALE GENOMIC DNA]</scope>
    <source>
        <strain evidence="3">ATCC MYA-4855 / 20631-21</strain>
    </source>
</reference>
<organism evidence="2 3">
    <name type="scientific">Pseudogymnoascus destructans (strain ATCC MYA-4855 / 20631-21)</name>
    <name type="common">Bat white-nose syndrome fungus</name>
    <name type="synonym">Geomyces destructans</name>
    <dbReference type="NCBI Taxonomy" id="658429"/>
    <lineage>
        <taxon>Eukaryota</taxon>
        <taxon>Fungi</taxon>
        <taxon>Dikarya</taxon>
        <taxon>Ascomycota</taxon>
        <taxon>Pezizomycotina</taxon>
        <taxon>Leotiomycetes</taxon>
        <taxon>Thelebolales</taxon>
        <taxon>Thelebolaceae</taxon>
        <taxon>Pseudogymnoascus</taxon>
    </lineage>
</organism>
<dbReference type="InParanoid" id="L8G5S0"/>
<keyword evidence="3" id="KW-1185">Reference proteome</keyword>
<gene>
    <name evidence="2" type="ORF">GMDG_08644</name>
</gene>
<accession>L8G5S0</accession>
<evidence type="ECO:0000313" key="3">
    <source>
        <dbReference type="Proteomes" id="UP000011064"/>
    </source>
</evidence>
<dbReference type="Proteomes" id="UP000011064">
    <property type="component" value="Unassembled WGS sequence"/>
</dbReference>
<protein>
    <submittedName>
        <fullName evidence="2">Uncharacterized protein</fullName>
    </submittedName>
</protein>
<dbReference type="HOGENOM" id="CLU_1027205_0_0_1"/>
<feature type="compositionally biased region" description="Acidic residues" evidence="1">
    <location>
        <begin position="239"/>
        <end position="250"/>
    </location>
</feature>
<evidence type="ECO:0000256" key="1">
    <source>
        <dbReference type="SAM" id="MobiDB-lite"/>
    </source>
</evidence>
<evidence type="ECO:0000313" key="2">
    <source>
        <dbReference type="EMBL" id="ELR08580.1"/>
    </source>
</evidence>
<sequence length="271" mass="31638">MRPNDNDSYNSSTKPFRQAENQTKVFDNAAWKQIRKKLDPEIRRLTLRYGRATDKELEAIVNEVTLSIDFDQNFALRDKALYKPRGNTNTWKHRTITCMMEWVSKTLAKPGIVAMQNEQDPSRLWEVFESVYSVVDAEIWFISLAVKVKLHLDFERNHGVRNGVPRQVLLNWFDAYPRNQHKNIKASRLKFKDMYGRQRKTPLIDDQIAQQSIGTLRDSIDWGSADEEDGSSEGHGQYGDDDNDDDEDQYDDHNCAYGRREDIRSVFDEVI</sequence>
<feature type="region of interest" description="Disordered" evidence="1">
    <location>
        <begin position="221"/>
        <end position="257"/>
    </location>
</feature>
<dbReference type="VEuPathDB" id="FungiDB:GMDG_08644"/>
<name>L8G5S0_PSED2</name>